<reference evidence="3" key="1">
    <citation type="journal article" date="2017" name="Nat. Commun.">
        <title>The asparagus genome sheds light on the origin and evolution of a young Y chromosome.</title>
        <authorList>
            <person name="Harkess A."/>
            <person name="Zhou J."/>
            <person name="Xu C."/>
            <person name="Bowers J.E."/>
            <person name="Van der Hulst R."/>
            <person name="Ayyampalayam S."/>
            <person name="Mercati F."/>
            <person name="Riccardi P."/>
            <person name="McKain M.R."/>
            <person name="Kakrana A."/>
            <person name="Tang H."/>
            <person name="Ray J."/>
            <person name="Groenendijk J."/>
            <person name="Arikit S."/>
            <person name="Mathioni S.M."/>
            <person name="Nakano M."/>
            <person name="Shan H."/>
            <person name="Telgmann-Rauber A."/>
            <person name="Kanno A."/>
            <person name="Yue Z."/>
            <person name="Chen H."/>
            <person name="Li W."/>
            <person name="Chen Y."/>
            <person name="Xu X."/>
            <person name="Zhang Y."/>
            <person name="Luo S."/>
            <person name="Chen H."/>
            <person name="Gao J."/>
            <person name="Mao Z."/>
            <person name="Pires J.C."/>
            <person name="Luo M."/>
            <person name="Kudrna D."/>
            <person name="Wing R.A."/>
            <person name="Meyers B.C."/>
            <person name="Yi K."/>
            <person name="Kong H."/>
            <person name="Lavrijsen P."/>
            <person name="Sunseri F."/>
            <person name="Falavigna A."/>
            <person name="Ye Y."/>
            <person name="Leebens-Mack J.H."/>
            <person name="Chen G."/>
        </authorList>
    </citation>
    <scope>NUCLEOTIDE SEQUENCE [LARGE SCALE GENOMIC DNA]</scope>
    <source>
        <strain evidence="3">cv. DH0086</strain>
    </source>
</reference>
<dbReference type="AlphaFoldDB" id="A0A5P1FLS5"/>
<keyword evidence="1" id="KW-0472">Membrane</keyword>
<evidence type="ECO:0000313" key="2">
    <source>
        <dbReference type="EMBL" id="ONK79266.1"/>
    </source>
</evidence>
<accession>A0A5P1FLS5</accession>
<gene>
    <name evidence="2" type="ORF">A4U43_C01F4630</name>
</gene>
<keyword evidence="3" id="KW-1185">Reference proteome</keyword>
<protein>
    <submittedName>
        <fullName evidence="2">Uncharacterized protein</fullName>
    </submittedName>
</protein>
<dbReference type="Proteomes" id="UP000243459">
    <property type="component" value="Chromosome 1"/>
</dbReference>
<keyword evidence="1" id="KW-0812">Transmembrane</keyword>
<feature type="transmembrane region" description="Helical" evidence="1">
    <location>
        <begin position="76"/>
        <end position="96"/>
    </location>
</feature>
<sequence length="193" mass="21553">MDAEDQKVGSVDEEEEFSEERVRMKLRVLATMVGVEECSEPAAVLAEVVRVIRELDERAKRRFSWCQKAHAHLSTLGYMLITATVIAIILGIRILLYSITRCVRRCQHDSSSSSSSSSDDGNEMRSIGNVLAMYYQQQQHQQWRGTNPSSGTQQNPSATVGDWESKLVISAGHDHVSCIAHPCPFKTTADVNR</sequence>
<dbReference type="Gramene" id="ONK79266">
    <property type="protein sequence ID" value="ONK79266"/>
    <property type="gene ID" value="A4U43_C01F4630"/>
</dbReference>
<proteinExistence type="predicted"/>
<evidence type="ECO:0000256" key="1">
    <source>
        <dbReference type="SAM" id="Phobius"/>
    </source>
</evidence>
<dbReference type="EMBL" id="CM007381">
    <property type="protein sequence ID" value="ONK79266.1"/>
    <property type="molecule type" value="Genomic_DNA"/>
</dbReference>
<organism evidence="2 3">
    <name type="scientific">Asparagus officinalis</name>
    <name type="common">Garden asparagus</name>
    <dbReference type="NCBI Taxonomy" id="4686"/>
    <lineage>
        <taxon>Eukaryota</taxon>
        <taxon>Viridiplantae</taxon>
        <taxon>Streptophyta</taxon>
        <taxon>Embryophyta</taxon>
        <taxon>Tracheophyta</taxon>
        <taxon>Spermatophyta</taxon>
        <taxon>Magnoliopsida</taxon>
        <taxon>Liliopsida</taxon>
        <taxon>Asparagales</taxon>
        <taxon>Asparagaceae</taxon>
        <taxon>Asparagoideae</taxon>
        <taxon>Asparagus</taxon>
    </lineage>
</organism>
<keyword evidence="1" id="KW-1133">Transmembrane helix</keyword>
<name>A0A5P1FLS5_ASPOF</name>
<evidence type="ECO:0000313" key="3">
    <source>
        <dbReference type="Proteomes" id="UP000243459"/>
    </source>
</evidence>